<dbReference type="AlphaFoldDB" id="A0A2T8KLD6"/>
<dbReference type="Gramene" id="PVH62981">
    <property type="protein sequence ID" value="PVH62981"/>
    <property type="gene ID" value="PAHAL_3G446300"/>
</dbReference>
<reference evidence="2" key="1">
    <citation type="submission" date="2018-04" db="EMBL/GenBank/DDBJ databases">
        <title>WGS assembly of Panicum hallii.</title>
        <authorList>
            <person name="Lovell J."/>
            <person name="Jenkins J."/>
            <person name="Lowry D."/>
            <person name="Mamidi S."/>
            <person name="Sreedasyam A."/>
            <person name="Weng X."/>
            <person name="Barry K."/>
            <person name="Bonette J."/>
            <person name="Campitelli B."/>
            <person name="Daum C."/>
            <person name="Gordon S."/>
            <person name="Gould B."/>
            <person name="Lipzen A."/>
            <person name="Macqueen A."/>
            <person name="Palacio-Mejia J."/>
            <person name="Plott C."/>
            <person name="Shakirov E."/>
            <person name="Shu S."/>
            <person name="Yoshinaga Y."/>
            <person name="Zane M."/>
            <person name="Rokhsar D."/>
            <person name="Grimwood J."/>
            <person name="Schmutz J."/>
            <person name="Juenger T."/>
        </authorList>
    </citation>
    <scope>NUCLEOTIDE SEQUENCE [LARGE SCALE GENOMIC DNA]</scope>
    <source>
        <strain evidence="2">FIL2</strain>
    </source>
</reference>
<feature type="region of interest" description="Disordered" evidence="1">
    <location>
        <begin position="171"/>
        <end position="234"/>
    </location>
</feature>
<name>A0A2T8KLD6_9POAL</name>
<dbReference type="Proteomes" id="UP000243499">
    <property type="component" value="Chromosome 3"/>
</dbReference>
<protein>
    <submittedName>
        <fullName evidence="2">Uncharacterized protein</fullName>
    </submittedName>
</protein>
<dbReference type="EMBL" id="CM008048">
    <property type="protein sequence ID" value="PVH62981.1"/>
    <property type="molecule type" value="Genomic_DNA"/>
</dbReference>
<evidence type="ECO:0000256" key="1">
    <source>
        <dbReference type="SAM" id="MobiDB-lite"/>
    </source>
</evidence>
<sequence>MEHNKVPSTSTGVLLVQPEVVERRPAVEAFHVVVRQELLHRHAPVQRPRSAVWPRRELGDGPVQPRGPGDVGVAEARHGHPRRVPAPVGQHPVLDAPEPPVADQLEEVTDVHDEGAGDVGHVHPPSAEARLQAAAGVRVLQQHGQETGVRVRAAPQRELRLRARRVVVAHDADPLRAPDPGEAAALQPQGLRQQRQHPRRQGPRRGAVLEQRAPDGGRQLLRGRRVRRRRAEEGVAPVGRRRLEQVEVGVEPQPAPGVARVVGPLRPRGRLVEPPHRRQRLGQELAGHAVVDELEEPHLRRRGLHLGHHLRSRPRVRRREVDDRDADGTAAARGGYLLLQVVVAEDGGDGRDAGVHEALDAGLGVVERLELAQAVVGTGGFLRGGRHRCRAAGRGGEASWMDRDCPAGDGRGWWAVGQWMGASARQHIRRQELQIRGGAWRTPYT</sequence>
<evidence type="ECO:0000313" key="2">
    <source>
        <dbReference type="EMBL" id="PVH62981.1"/>
    </source>
</evidence>
<feature type="compositionally biased region" description="Basic residues" evidence="1">
    <location>
        <begin position="194"/>
        <end position="203"/>
    </location>
</feature>
<organism evidence="2">
    <name type="scientific">Panicum hallii</name>
    <dbReference type="NCBI Taxonomy" id="206008"/>
    <lineage>
        <taxon>Eukaryota</taxon>
        <taxon>Viridiplantae</taxon>
        <taxon>Streptophyta</taxon>
        <taxon>Embryophyta</taxon>
        <taxon>Tracheophyta</taxon>
        <taxon>Spermatophyta</taxon>
        <taxon>Magnoliopsida</taxon>
        <taxon>Liliopsida</taxon>
        <taxon>Poales</taxon>
        <taxon>Poaceae</taxon>
        <taxon>PACMAD clade</taxon>
        <taxon>Panicoideae</taxon>
        <taxon>Panicodae</taxon>
        <taxon>Paniceae</taxon>
        <taxon>Panicinae</taxon>
        <taxon>Panicum</taxon>
        <taxon>Panicum sect. Panicum</taxon>
    </lineage>
</organism>
<accession>A0A2T8KLD6</accession>
<proteinExistence type="predicted"/>
<gene>
    <name evidence="2" type="ORF">PAHAL_3G446300</name>
</gene>